<dbReference type="GO" id="GO:0000155">
    <property type="term" value="F:phosphorelay sensor kinase activity"/>
    <property type="evidence" value="ECO:0007669"/>
    <property type="project" value="InterPro"/>
</dbReference>
<dbReference type="InterPro" id="IPR029016">
    <property type="entry name" value="GAF-like_dom_sf"/>
</dbReference>
<dbReference type="GO" id="GO:0006355">
    <property type="term" value="P:regulation of DNA-templated transcription"/>
    <property type="evidence" value="ECO:0007669"/>
    <property type="project" value="InterPro"/>
</dbReference>
<dbReference type="InterPro" id="IPR052162">
    <property type="entry name" value="Sensor_kinase/Photoreceptor"/>
</dbReference>
<evidence type="ECO:0000256" key="4">
    <source>
        <dbReference type="ARBA" id="ARBA00022543"/>
    </source>
</evidence>
<evidence type="ECO:0000256" key="7">
    <source>
        <dbReference type="ARBA" id="ARBA00022679"/>
    </source>
</evidence>
<keyword evidence="4" id="KW-0600">Photoreceptor protein</keyword>
<dbReference type="InterPro" id="IPR013654">
    <property type="entry name" value="PAS_2"/>
</dbReference>
<comment type="catalytic activity">
    <reaction evidence="1">
        <text>ATP + protein L-histidine = ADP + protein N-phospho-L-histidine.</text>
        <dbReference type="EC" id="2.7.13.3"/>
    </reaction>
</comment>
<dbReference type="Gene3D" id="1.10.287.130">
    <property type="match status" value="1"/>
</dbReference>
<dbReference type="SUPFAM" id="SSF55781">
    <property type="entry name" value="GAF domain-like"/>
    <property type="match status" value="2"/>
</dbReference>
<dbReference type="CDD" id="cd00082">
    <property type="entry name" value="HisKA"/>
    <property type="match status" value="1"/>
</dbReference>
<dbReference type="Pfam" id="PF02518">
    <property type="entry name" value="HATPase_c"/>
    <property type="match status" value="1"/>
</dbReference>
<sequence length="761" mass="87006">MNIKNIVNRDNVNLTNCESEPIHIPGSIQPHGFLLGIKKDSYKIDFCSENIHTYVDFRPESVLGKVLSDVFPADQSADFILYANEEFIDTAKPFVFTLSEVPYNTTVHKSGDTIILELEPFPDGTLNLPNLYNQTRKFVSIMERATYLPELCQEIANETRAITGYDRVMIYKFDPDYNGEVIAESRNEDFVSFAGQKYPHSDIPVQARELYIRNPLRMIADINYKPVPILTLDDSTEKSNKSLDLSNSILRSVSPIHIEYLQNMGVGATLTISLLQNHKLWGLIACHHYSPKILPHYTRLSALLQGHFLTSQISVREVAEEFEVGREVDKALVDSLELLHDNENFIETHFQSPSILKLANANSSALYYNGKLYKNGDMPEDEKLIRLFHFLSGEYPNHGMDTFSLSTVYPDGNELSRLVSGIIYHPLNSGNANGVLWMRPEKVETINWAGDPKKAVLQSENGFRLSPRKSFELWMEVVKYKSNPWRKSELNAASSFSYALQKHINFQIIRTQEKKNRLLNEELKTANKELANLNWISTHDLKEPLRKIQIFASKVLDREDPDLSVQVKDSVERMRFAAHKMQILIEDILNYSKAGSMEKVFEKTDLNLVLRNVLSELNENIEEKKAVVHSDPLPTLSIIPFQIHQLFINLISNAIKFSKTDVSPVVRIRVNIVTEEKNQVSDEQQYYMLSFEDNGIGFENEYTTRIFDVFQRLHPAHKYPGTGIGLAICKKIMENHGGFIKADSELDKGSVFNIYFPVNKD</sequence>
<keyword evidence="5" id="KW-0597">Phosphoprotein</keyword>
<keyword evidence="8" id="KW-0418">Kinase</keyword>
<dbReference type="SUPFAM" id="SSF55785">
    <property type="entry name" value="PYP-like sensor domain (PAS domain)"/>
    <property type="match status" value="1"/>
</dbReference>
<keyword evidence="9" id="KW-0157">Chromophore</keyword>
<evidence type="ECO:0000256" key="9">
    <source>
        <dbReference type="ARBA" id="ARBA00022991"/>
    </source>
</evidence>
<evidence type="ECO:0000256" key="6">
    <source>
        <dbReference type="ARBA" id="ARBA00022606"/>
    </source>
</evidence>
<dbReference type="GO" id="GO:0009881">
    <property type="term" value="F:photoreceptor activity"/>
    <property type="evidence" value="ECO:0007669"/>
    <property type="project" value="UniProtKB-KW"/>
</dbReference>
<dbReference type="PANTHER" id="PTHR43304">
    <property type="entry name" value="PHYTOCHROME-LIKE PROTEIN CPH1"/>
    <property type="match status" value="1"/>
</dbReference>
<dbReference type="InterPro" id="IPR003018">
    <property type="entry name" value="GAF"/>
</dbReference>
<dbReference type="Gene3D" id="3.30.565.10">
    <property type="entry name" value="Histidine kinase-like ATPase, C-terminal domain"/>
    <property type="match status" value="1"/>
</dbReference>
<dbReference type="FunFam" id="3.30.565.10:FF:000006">
    <property type="entry name" value="Sensor histidine kinase WalK"/>
    <property type="match status" value="1"/>
</dbReference>
<dbReference type="InterPro" id="IPR036097">
    <property type="entry name" value="HisK_dim/P_sf"/>
</dbReference>
<evidence type="ECO:0000259" key="12">
    <source>
        <dbReference type="PROSITE" id="PS50046"/>
    </source>
</evidence>
<accession>A0A5M8QKN0</accession>
<evidence type="ECO:0000259" key="13">
    <source>
        <dbReference type="PROSITE" id="PS50109"/>
    </source>
</evidence>
<comment type="similarity">
    <text evidence="2">In the N-terminal section; belongs to the phytochrome family.</text>
</comment>
<keyword evidence="7" id="KW-0808">Transferase</keyword>
<dbReference type="InterPro" id="IPR036890">
    <property type="entry name" value="HATPase_C_sf"/>
</dbReference>
<keyword evidence="6" id="KW-0716">Sensory transduction</keyword>
<dbReference type="Pfam" id="PF00360">
    <property type="entry name" value="PHY"/>
    <property type="match status" value="1"/>
</dbReference>
<dbReference type="PRINTS" id="PR01033">
    <property type="entry name" value="PHYTOCHROME"/>
</dbReference>
<dbReference type="InterPro" id="IPR016132">
    <property type="entry name" value="Phyto_chromo_attachment"/>
</dbReference>
<feature type="domain" description="Histidine kinase" evidence="13">
    <location>
        <begin position="536"/>
        <end position="760"/>
    </location>
</feature>
<keyword evidence="11" id="KW-0175">Coiled coil</keyword>
<dbReference type="SMART" id="SM00065">
    <property type="entry name" value="GAF"/>
    <property type="match status" value="1"/>
</dbReference>
<keyword evidence="15" id="KW-1185">Reference proteome</keyword>
<name>A0A5M8QKN0_9BACT</name>
<dbReference type="InterPro" id="IPR003594">
    <property type="entry name" value="HATPase_dom"/>
</dbReference>
<dbReference type="SUPFAM" id="SSF55874">
    <property type="entry name" value="ATPase domain of HSP90 chaperone/DNA topoisomerase II/histidine kinase"/>
    <property type="match status" value="1"/>
</dbReference>
<dbReference type="RefSeq" id="WP_139013931.1">
    <property type="nucleotide sequence ID" value="NZ_VBSN01000066.1"/>
</dbReference>
<evidence type="ECO:0000256" key="5">
    <source>
        <dbReference type="ARBA" id="ARBA00022553"/>
    </source>
</evidence>
<dbReference type="InterPro" id="IPR001294">
    <property type="entry name" value="Phytochrome"/>
</dbReference>
<evidence type="ECO:0000256" key="2">
    <source>
        <dbReference type="ARBA" id="ARBA00006402"/>
    </source>
</evidence>
<dbReference type="PROSITE" id="PS50109">
    <property type="entry name" value="HIS_KIN"/>
    <property type="match status" value="1"/>
</dbReference>
<dbReference type="OrthoDB" id="9766459at2"/>
<dbReference type="InterPro" id="IPR003661">
    <property type="entry name" value="HisK_dim/P_dom"/>
</dbReference>
<protein>
    <recommendedName>
        <fullName evidence="3">histidine kinase</fullName>
        <ecNumber evidence="3">2.7.13.3</ecNumber>
    </recommendedName>
</protein>
<dbReference type="EC" id="2.7.13.3" evidence="3"/>
<evidence type="ECO:0000313" key="15">
    <source>
        <dbReference type="Proteomes" id="UP000323994"/>
    </source>
</evidence>
<dbReference type="InterPro" id="IPR035965">
    <property type="entry name" value="PAS-like_dom_sf"/>
</dbReference>
<evidence type="ECO:0000256" key="3">
    <source>
        <dbReference type="ARBA" id="ARBA00012438"/>
    </source>
</evidence>
<evidence type="ECO:0000256" key="1">
    <source>
        <dbReference type="ARBA" id="ARBA00000085"/>
    </source>
</evidence>
<evidence type="ECO:0000256" key="10">
    <source>
        <dbReference type="ARBA" id="ARBA00023170"/>
    </source>
</evidence>
<organism evidence="14 15">
    <name type="scientific">Dyadobacter flavalbus</name>
    <dbReference type="NCBI Taxonomy" id="2579942"/>
    <lineage>
        <taxon>Bacteria</taxon>
        <taxon>Pseudomonadati</taxon>
        <taxon>Bacteroidota</taxon>
        <taxon>Cytophagia</taxon>
        <taxon>Cytophagales</taxon>
        <taxon>Spirosomataceae</taxon>
        <taxon>Dyadobacter</taxon>
    </lineage>
</organism>
<dbReference type="SUPFAM" id="SSF47384">
    <property type="entry name" value="Homodimeric domain of signal transducing histidine kinase"/>
    <property type="match status" value="1"/>
</dbReference>
<reference evidence="14 15" key="1">
    <citation type="submission" date="2019-05" db="EMBL/GenBank/DDBJ databases">
        <authorList>
            <person name="Qu J.-H."/>
        </authorList>
    </citation>
    <scope>NUCLEOTIDE SEQUENCE [LARGE SCALE GENOMIC DNA]</scope>
    <source>
        <strain evidence="14 15">NS28</strain>
    </source>
</reference>
<keyword evidence="10" id="KW-0675">Receptor</keyword>
<dbReference type="Gene3D" id="3.30.450.40">
    <property type="match status" value="1"/>
</dbReference>
<dbReference type="PANTHER" id="PTHR43304:SF1">
    <property type="entry name" value="PAC DOMAIN-CONTAINING PROTEIN"/>
    <property type="match status" value="1"/>
</dbReference>
<feature type="domain" description="Phytochrome chromophore attachment site" evidence="12">
    <location>
        <begin position="147"/>
        <end position="292"/>
    </location>
</feature>
<dbReference type="AlphaFoldDB" id="A0A5M8QKN0"/>
<dbReference type="Gene3D" id="3.30.450.20">
    <property type="entry name" value="PAS domain"/>
    <property type="match status" value="1"/>
</dbReference>
<evidence type="ECO:0000256" key="8">
    <source>
        <dbReference type="ARBA" id="ARBA00022777"/>
    </source>
</evidence>
<dbReference type="InterPro" id="IPR013515">
    <property type="entry name" value="Phytochrome_cen-reg"/>
</dbReference>
<dbReference type="EMBL" id="VBSN01000066">
    <property type="protein sequence ID" value="KAA6436609.1"/>
    <property type="molecule type" value="Genomic_DNA"/>
</dbReference>
<feature type="coiled-coil region" evidence="11">
    <location>
        <begin position="509"/>
        <end position="536"/>
    </location>
</feature>
<dbReference type="Pfam" id="PF08446">
    <property type="entry name" value="PAS_2"/>
    <property type="match status" value="1"/>
</dbReference>
<dbReference type="PROSITE" id="PS50046">
    <property type="entry name" value="PHYTOCHROME_2"/>
    <property type="match status" value="1"/>
</dbReference>
<evidence type="ECO:0000313" key="14">
    <source>
        <dbReference type="EMBL" id="KAA6436609.1"/>
    </source>
</evidence>
<dbReference type="GO" id="GO:0009584">
    <property type="term" value="P:detection of visible light"/>
    <property type="evidence" value="ECO:0007669"/>
    <property type="project" value="InterPro"/>
</dbReference>
<gene>
    <name evidence="14" type="ORF">FEM33_20915</name>
</gene>
<dbReference type="InterPro" id="IPR043150">
    <property type="entry name" value="Phytochrome_PHY_sf"/>
</dbReference>
<dbReference type="Proteomes" id="UP000323994">
    <property type="component" value="Unassembled WGS sequence"/>
</dbReference>
<dbReference type="Gene3D" id="3.30.450.270">
    <property type="match status" value="1"/>
</dbReference>
<dbReference type="InterPro" id="IPR005467">
    <property type="entry name" value="His_kinase_dom"/>
</dbReference>
<comment type="caution">
    <text evidence="14">The sequence shown here is derived from an EMBL/GenBank/DDBJ whole genome shotgun (WGS) entry which is preliminary data.</text>
</comment>
<proteinExistence type="inferred from homology"/>
<dbReference type="Pfam" id="PF01590">
    <property type="entry name" value="GAF"/>
    <property type="match status" value="1"/>
</dbReference>
<evidence type="ECO:0000256" key="11">
    <source>
        <dbReference type="SAM" id="Coils"/>
    </source>
</evidence>
<dbReference type="SMART" id="SM00387">
    <property type="entry name" value="HATPase_c"/>
    <property type="match status" value="1"/>
</dbReference>